<organism evidence="2">
    <name type="scientific">Deinopis subrufa</name>
    <name type="common">Rufous net-casting spider</name>
    <dbReference type="NCBI Taxonomy" id="1905329"/>
    <lineage>
        <taxon>Eukaryota</taxon>
        <taxon>Metazoa</taxon>
        <taxon>Ecdysozoa</taxon>
        <taxon>Arthropoda</taxon>
        <taxon>Chelicerata</taxon>
        <taxon>Arachnida</taxon>
        <taxon>Araneae</taxon>
        <taxon>Araneomorphae</taxon>
        <taxon>Entelegynae</taxon>
        <taxon>Deinopoidea</taxon>
        <taxon>Deinopidae</taxon>
        <taxon>Deinopis</taxon>
    </lineage>
</organism>
<sequence>MKLFVILLVAVCLVLDVIKCSTLEESGLLAEEPRTCAKPNESCSKGRYGHGPTECCPPKGCSCNPFTRNCPLGGQHSVGPCP</sequence>
<name>A0A4Q8K9K2_DEISU</name>
<protein>
    <submittedName>
        <fullName evidence="2">U22-Deinotoxin-Dsu1c_1</fullName>
    </submittedName>
</protein>
<reference evidence="2" key="1">
    <citation type="submission" date="2017-05" db="EMBL/GenBank/DDBJ databases">
        <authorList>
            <person name="QRISCLOUD D."/>
        </authorList>
    </citation>
    <scope>NUCLEOTIDE SEQUENCE</scope>
</reference>
<feature type="signal peptide" evidence="1">
    <location>
        <begin position="1"/>
        <end position="20"/>
    </location>
</feature>
<keyword evidence="1" id="KW-0732">Signal</keyword>
<accession>A0A4Q8K9K2</accession>
<dbReference type="EMBL" id="HAHH01000439">
    <property type="protein sequence ID" value="SNX36343.1"/>
    <property type="molecule type" value="Transcribed_RNA"/>
</dbReference>
<reference evidence="2" key="2">
    <citation type="submission" date="2019-05" db="EMBL/GenBank/DDBJ databases">
        <title>Unravelling the molecular evolution of spider venoms.</title>
        <authorList>
            <person name="Pineda S."/>
        </authorList>
    </citation>
    <scope>NUCLEOTIDE SEQUENCE</scope>
</reference>
<proteinExistence type="predicted"/>
<evidence type="ECO:0000313" key="2">
    <source>
        <dbReference type="EMBL" id="SNX36343.1"/>
    </source>
</evidence>
<dbReference type="AlphaFoldDB" id="A0A4Q8K9K2"/>
<evidence type="ECO:0000256" key="1">
    <source>
        <dbReference type="SAM" id="SignalP"/>
    </source>
</evidence>
<feature type="chain" id="PRO_5020466029" evidence="1">
    <location>
        <begin position="21"/>
        <end position="82"/>
    </location>
</feature>